<dbReference type="InterPro" id="IPR000222">
    <property type="entry name" value="PP2C_BS"/>
</dbReference>
<dbReference type="EMBL" id="JAIFTL010000096">
    <property type="protein sequence ID" value="KAG9323556.1"/>
    <property type="molecule type" value="Genomic_DNA"/>
</dbReference>
<feature type="region of interest" description="Disordered" evidence="6">
    <location>
        <begin position="355"/>
        <end position="390"/>
    </location>
</feature>
<dbReference type="SMART" id="SM00332">
    <property type="entry name" value="PP2Cc"/>
    <property type="match status" value="1"/>
</dbReference>
<feature type="region of interest" description="Disordered" evidence="6">
    <location>
        <begin position="570"/>
        <end position="590"/>
    </location>
</feature>
<dbReference type="Gene3D" id="3.10.129.10">
    <property type="entry name" value="Hotdog Thioesterase"/>
    <property type="match status" value="1"/>
</dbReference>
<dbReference type="InterPro" id="IPR006683">
    <property type="entry name" value="Thioestr_dom"/>
</dbReference>
<reference evidence="8" key="1">
    <citation type="submission" date="2021-07" db="EMBL/GenBank/DDBJ databases">
        <title>Draft genome of Mortierella alpina, strain LL118, isolated from an aspen leaf litter sample.</title>
        <authorList>
            <person name="Yang S."/>
            <person name="Vinatzer B.A."/>
        </authorList>
    </citation>
    <scope>NUCLEOTIDE SEQUENCE</scope>
    <source>
        <strain evidence="8">LL118</strain>
    </source>
</reference>
<protein>
    <recommendedName>
        <fullName evidence="7">PPM-type phosphatase domain-containing protein</fullName>
    </recommendedName>
</protein>
<sequence>MGRPTSTSERHDPNLATAISSSVIEKCDSPDDTSSIEGSTQSLAESAGAPTAIDLQCVLKDLDEYEFAVGVSEDRNRRCRRTMEDTHAFIYNYEGITGHGFFAIFDGHAGKAAADWCGQHFHEVFGRILEEKSEQPGVDFQELVNDAFLAVDQQLAEALQQGRSSGCTAIMAYIRKEGSKRVLYTGNVGDARAVLSHKERAVRLSYDHKGSDHTEAQRILDVGGFVMNNRVNGVLAVTRALGDSSMKEFIIGAPYTTRTEIGTDNPYLILACDGLWDVCSDQEAVDLVKDVVCPTKASQILLEHALQKFSTDNISVMVVSQHPRQPCTPTSTSTMPISSLTAEDNAPVKTLVEAISRDSDSTISESTGTPAEGAAATRPTTPVPSAKEQDLQQQLETLEIVRAHVQDAQTWKRRQAYSLVTDDYRVHHLTAGTLRGDDKLGVAPALFQSLDERRVLSVLHVGRGLCGHPNIVHGGLLATMLDEITAMTAIPNLPGKTGFTANLNINYRHPCIADQFIVAHSEVTSLEGRKAFVKATLTTLDGTLLADATALFIAPRIPVAQIAEQLSQAKQATNSKPAAEPAAPETDVQA</sequence>
<dbReference type="CDD" id="cd03443">
    <property type="entry name" value="PaaI_thioesterase"/>
    <property type="match status" value="1"/>
</dbReference>
<dbReference type="PANTHER" id="PTHR13832:SF837">
    <property type="entry name" value="PROTEIN PHOSPHATASE 2C-LIKE DOMAIN-CONTAINING PROTEIN 1"/>
    <property type="match status" value="1"/>
</dbReference>
<dbReference type="InterPro" id="IPR015655">
    <property type="entry name" value="PP2C"/>
</dbReference>
<dbReference type="SUPFAM" id="SSF81606">
    <property type="entry name" value="PP2C-like"/>
    <property type="match status" value="1"/>
</dbReference>
<evidence type="ECO:0000256" key="1">
    <source>
        <dbReference type="ARBA" id="ARBA00006702"/>
    </source>
</evidence>
<keyword evidence="4 5" id="KW-0904">Protein phosphatase</keyword>
<gene>
    <name evidence="8" type="ORF">KVV02_003080</name>
</gene>
<dbReference type="AlphaFoldDB" id="A0A9P8CYL4"/>
<dbReference type="CDD" id="cd00143">
    <property type="entry name" value="PP2Cc"/>
    <property type="match status" value="1"/>
</dbReference>
<feature type="region of interest" description="Disordered" evidence="6">
    <location>
        <begin position="1"/>
        <end position="38"/>
    </location>
</feature>
<dbReference type="Gene3D" id="3.60.40.10">
    <property type="entry name" value="PPM-type phosphatase domain"/>
    <property type="match status" value="1"/>
</dbReference>
<dbReference type="GO" id="GO:0004722">
    <property type="term" value="F:protein serine/threonine phosphatase activity"/>
    <property type="evidence" value="ECO:0007669"/>
    <property type="project" value="InterPro"/>
</dbReference>
<dbReference type="PANTHER" id="PTHR13832">
    <property type="entry name" value="PROTEIN PHOSPHATASE 2C"/>
    <property type="match status" value="1"/>
</dbReference>
<comment type="similarity">
    <text evidence="1 5">Belongs to the PP2C family.</text>
</comment>
<keyword evidence="2" id="KW-0479">Metal-binding</keyword>
<feature type="domain" description="PPM-type phosphatase" evidence="7">
    <location>
        <begin position="68"/>
        <end position="321"/>
    </location>
</feature>
<evidence type="ECO:0000313" key="9">
    <source>
        <dbReference type="Proteomes" id="UP000717515"/>
    </source>
</evidence>
<organism evidence="8 9">
    <name type="scientific">Mortierella alpina</name>
    <name type="common">Oleaginous fungus</name>
    <name type="synonym">Mortierella renispora</name>
    <dbReference type="NCBI Taxonomy" id="64518"/>
    <lineage>
        <taxon>Eukaryota</taxon>
        <taxon>Fungi</taxon>
        <taxon>Fungi incertae sedis</taxon>
        <taxon>Mucoromycota</taxon>
        <taxon>Mortierellomycotina</taxon>
        <taxon>Mortierellomycetes</taxon>
        <taxon>Mortierellales</taxon>
        <taxon>Mortierellaceae</taxon>
        <taxon>Mortierella</taxon>
    </lineage>
</organism>
<dbReference type="InterPro" id="IPR029069">
    <property type="entry name" value="HotDog_dom_sf"/>
</dbReference>
<accession>A0A9P8CYL4</accession>
<dbReference type="PROSITE" id="PS01032">
    <property type="entry name" value="PPM_1"/>
    <property type="match status" value="1"/>
</dbReference>
<evidence type="ECO:0000256" key="4">
    <source>
        <dbReference type="ARBA" id="ARBA00022912"/>
    </source>
</evidence>
<evidence type="ECO:0000313" key="8">
    <source>
        <dbReference type="EMBL" id="KAG9323556.1"/>
    </source>
</evidence>
<evidence type="ECO:0000256" key="5">
    <source>
        <dbReference type="RuleBase" id="RU003465"/>
    </source>
</evidence>
<dbReference type="InterPro" id="IPR001932">
    <property type="entry name" value="PPM-type_phosphatase-like_dom"/>
</dbReference>
<evidence type="ECO:0000256" key="2">
    <source>
        <dbReference type="ARBA" id="ARBA00022723"/>
    </source>
</evidence>
<dbReference type="GO" id="GO:0046872">
    <property type="term" value="F:metal ion binding"/>
    <property type="evidence" value="ECO:0007669"/>
    <property type="project" value="UniProtKB-KW"/>
</dbReference>
<dbReference type="Proteomes" id="UP000717515">
    <property type="component" value="Unassembled WGS sequence"/>
</dbReference>
<evidence type="ECO:0000256" key="6">
    <source>
        <dbReference type="SAM" id="MobiDB-lite"/>
    </source>
</evidence>
<dbReference type="InterPro" id="IPR036457">
    <property type="entry name" value="PPM-type-like_dom_sf"/>
</dbReference>
<evidence type="ECO:0000259" key="7">
    <source>
        <dbReference type="PROSITE" id="PS51746"/>
    </source>
</evidence>
<dbReference type="PROSITE" id="PS51746">
    <property type="entry name" value="PPM_2"/>
    <property type="match status" value="1"/>
</dbReference>
<dbReference type="Pfam" id="PF00481">
    <property type="entry name" value="PP2C"/>
    <property type="match status" value="1"/>
</dbReference>
<proteinExistence type="inferred from homology"/>
<comment type="caution">
    <text evidence="8">The sequence shown here is derived from an EMBL/GenBank/DDBJ whole genome shotgun (WGS) entry which is preliminary data.</text>
</comment>
<dbReference type="SUPFAM" id="SSF54637">
    <property type="entry name" value="Thioesterase/thiol ester dehydrase-isomerase"/>
    <property type="match status" value="1"/>
</dbReference>
<evidence type="ECO:0000256" key="3">
    <source>
        <dbReference type="ARBA" id="ARBA00022801"/>
    </source>
</evidence>
<dbReference type="Pfam" id="PF03061">
    <property type="entry name" value="4HBT"/>
    <property type="match status" value="1"/>
</dbReference>
<name>A0A9P8CYL4_MORAP</name>
<keyword evidence="3 5" id="KW-0378">Hydrolase</keyword>